<dbReference type="InterPro" id="IPR036527">
    <property type="entry name" value="SCP2_sterol-bd_dom_sf"/>
</dbReference>
<dbReference type="SUPFAM" id="SSF55718">
    <property type="entry name" value="SCP-like"/>
    <property type="match status" value="1"/>
</dbReference>
<gene>
    <name evidence="1" type="ORF">ACFSXZ_09265</name>
</gene>
<comment type="caution">
    <text evidence="1">The sequence shown here is derived from an EMBL/GenBank/DDBJ whole genome shotgun (WGS) entry which is preliminary data.</text>
</comment>
<sequence>MDRWTADITNKRMTAGEDVPGVRGALADVTAYLAGRPYRGVTVADGAPAPELGPWL</sequence>
<organism evidence="1 2">
    <name type="scientific">Amycolatopsis pigmentata</name>
    <dbReference type="NCBI Taxonomy" id="450801"/>
    <lineage>
        <taxon>Bacteria</taxon>
        <taxon>Bacillati</taxon>
        <taxon>Actinomycetota</taxon>
        <taxon>Actinomycetes</taxon>
        <taxon>Pseudonocardiales</taxon>
        <taxon>Pseudonocardiaceae</taxon>
        <taxon>Amycolatopsis</taxon>
    </lineage>
</organism>
<proteinExistence type="predicted"/>
<name>A0ABW5FNR9_9PSEU</name>
<dbReference type="RefSeq" id="WP_378263379.1">
    <property type="nucleotide sequence ID" value="NZ_JBHUKR010000006.1"/>
</dbReference>
<evidence type="ECO:0000313" key="2">
    <source>
        <dbReference type="Proteomes" id="UP001597417"/>
    </source>
</evidence>
<dbReference type="Proteomes" id="UP001597417">
    <property type="component" value="Unassembled WGS sequence"/>
</dbReference>
<evidence type="ECO:0000313" key="1">
    <source>
        <dbReference type="EMBL" id="MFD2416521.1"/>
    </source>
</evidence>
<dbReference type="Gene3D" id="3.30.1050.20">
    <property type="match status" value="1"/>
</dbReference>
<protein>
    <submittedName>
        <fullName evidence="1">Uncharacterized protein</fullName>
    </submittedName>
</protein>
<accession>A0ABW5FNR9</accession>
<dbReference type="EMBL" id="JBHUKR010000006">
    <property type="protein sequence ID" value="MFD2416521.1"/>
    <property type="molecule type" value="Genomic_DNA"/>
</dbReference>
<reference evidence="2" key="1">
    <citation type="journal article" date="2019" name="Int. J. Syst. Evol. Microbiol.">
        <title>The Global Catalogue of Microorganisms (GCM) 10K type strain sequencing project: providing services to taxonomists for standard genome sequencing and annotation.</title>
        <authorList>
            <consortium name="The Broad Institute Genomics Platform"/>
            <consortium name="The Broad Institute Genome Sequencing Center for Infectious Disease"/>
            <person name="Wu L."/>
            <person name="Ma J."/>
        </authorList>
    </citation>
    <scope>NUCLEOTIDE SEQUENCE [LARGE SCALE GENOMIC DNA]</scope>
    <source>
        <strain evidence="2">CGMCC 4.7645</strain>
    </source>
</reference>
<keyword evidence="2" id="KW-1185">Reference proteome</keyword>